<keyword evidence="4" id="KW-0547">Nucleotide-binding</keyword>
<organism evidence="10">
    <name type="scientific">viral metagenome</name>
    <dbReference type="NCBI Taxonomy" id="1070528"/>
    <lineage>
        <taxon>unclassified sequences</taxon>
        <taxon>metagenomes</taxon>
        <taxon>organismal metagenomes</taxon>
    </lineage>
</organism>
<evidence type="ECO:0000256" key="1">
    <source>
        <dbReference type="ARBA" id="ARBA00004328"/>
    </source>
</evidence>
<keyword evidence="7" id="KW-0804">Transcription</keyword>
<feature type="domain" description="Poly(A) polymerase catalytic subunit" evidence="9">
    <location>
        <begin position="38"/>
        <end position="165"/>
    </location>
</feature>
<dbReference type="CDD" id="cd20921">
    <property type="entry name" value="polyA_pol_Pycodna"/>
    <property type="match status" value="1"/>
</dbReference>
<reference evidence="10" key="1">
    <citation type="journal article" date="2020" name="Nature">
        <title>Giant virus diversity and host interactions through global metagenomics.</title>
        <authorList>
            <person name="Schulz F."/>
            <person name="Roux S."/>
            <person name="Paez-Espino D."/>
            <person name="Jungbluth S."/>
            <person name="Walsh D.A."/>
            <person name="Denef V.J."/>
            <person name="McMahon K.D."/>
            <person name="Konstantinidis K.T."/>
            <person name="Eloe-Fadrosh E.A."/>
            <person name="Kyrpides N.C."/>
            <person name="Woyke T."/>
        </authorList>
    </citation>
    <scope>NUCLEOTIDE SEQUENCE</scope>
    <source>
        <strain evidence="10">GVMAG-S-1102244-55</strain>
    </source>
</reference>
<evidence type="ECO:0000256" key="8">
    <source>
        <dbReference type="SAM" id="MobiDB-lite"/>
    </source>
</evidence>
<dbReference type="Pfam" id="PF19244">
    <property type="entry name" value="Poly_A_pol_cat"/>
    <property type="match status" value="1"/>
</dbReference>
<evidence type="ECO:0000259" key="9">
    <source>
        <dbReference type="Pfam" id="PF19244"/>
    </source>
</evidence>
<feature type="compositionally biased region" description="Basic residues" evidence="8">
    <location>
        <begin position="456"/>
        <end position="479"/>
    </location>
</feature>
<keyword evidence="3" id="KW-0808">Transferase</keyword>
<protein>
    <recommendedName>
        <fullName evidence="9">Poly(A) polymerase catalytic subunit domain-containing protein</fullName>
    </recommendedName>
</protein>
<evidence type="ECO:0000256" key="2">
    <source>
        <dbReference type="ARBA" id="ARBA00022664"/>
    </source>
</evidence>
<keyword evidence="2" id="KW-0507">mRNA processing</keyword>
<dbReference type="EMBL" id="MN740847">
    <property type="protein sequence ID" value="QHU14829.1"/>
    <property type="molecule type" value="Genomic_DNA"/>
</dbReference>
<dbReference type="GO" id="GO:0005524">
    <property type="term" value="F:ATP binding"/>
    <property type="evidence" value="ECO:0007669"/>
    <property type="project" value="UniProtKB-KW"/>
</dbReference>
<keyword evidence="5" id="KW-0067">ATP-binding</keyword>
<feature type="region of interest" description="Disordered" evidence="8">
    <location>
        <begin position="450"/>
        <end position="498"/>
    </location>
</feature>
<sequence length="498" mass="58947">MSFEDCELAILRSAVDKIGLKSGRKKINNPEIQEIIKIVEDFLKKTKRICYGGTAINNILPLEDQFYDKSSELPDYDFFSPDPLNDAKKLADIYYKLGYSEVEAKSGMHAGTFKVYVNFLPIADITYLVPELYKNILKTSIKVNGIHYCPPNYLRMAMYLELSRPDGDVSRWEKVLKRLTLLNKHYPLKGKSCNLVDIQRLFQYGTKKQLMKGGKKHRVPDNFTEEEEYLENIEEKVFFTVRDTLISNGCVFFGAYANRMYLKDLKRFRNRDIPKVPDFDVLSEDPETTSRMIKERLEEINIKKIKITKKPGIGEIIAPHYEVNIGPETVAFIYEPIACHSYNIINLGSYKMRVATLDTMLSFYLAFVYVNRPYYDPNRILCMSQFLFKVQEKNRLKQKGLLRRFSMNCYGKQETMEEMREEKSKKYIELKKNRKSKDYDWYFLRYLPRENDNKNKPKNKKKKRKTKRKTRKRRKKKGILSRLGFGGRKTRKRRKRRK</sequence>
<evidence type="ECO:0000256" key="4">
    <source>
        <dbReference type="ARBA" id="ARBA00022741"/>
    </source>
</evidence>
<dbReference type="GO" id="GO:0006397">
    <property type="term" value="P:mRNA processing"/>
    <property type="evidence" value="ECO:0007669"/>
    <property type="project" value="UniProtKB-KW"/>
</dbReference>
<evidence type="ECO:0000256" key="6">
    <source>
        <dbReference type="ARBA" id="ARBA00022844"/>
    </source>
</evidence>
<evidence type="ECO:0000256" key="7">
    <source>
        <dbReference type="ARBA" id="ARBA00023163"/>
    </source>
</evidence>
<accession>A0A6C0KAX3</accession>
<keyword evidence="6" id="KW-0946">Virion</keyword>
<feature type="compositionally biased region" description="Basic residues" evidence="8">
    <location>
        <begin position="488"/>
        <end position="498"/>
    </location>
</feature>
<name>A0A6C0KAX3_9ZZZZ</name>
<proteinExistence type="predicted"/>
<dbReference type="GO" id="GO:0044423">
    <property type="term" value="C:virion component"/>
    <property type="evidence" value="ECO:0007669"/>
    <property type="project" value="UniProtKB-KW"/>
</dbReference>
<evidence type="ECO:0000313" key="10">
    <source>
        <dbReference type="EMBL" id="QHU14829.1"/>
    </source>
</evidence>
<dbReference type="GO" id="GO:0016740">
    <property type="term" value="F:transferase activity"/>
    <property type="evidence" value="ECO:0007669"/>
    <property type="project" value="UniProtKB-KW"/>
</dbReference>
<evidence type="ECO:0000256" key="5">
    <source>
        <dbReference type="ARBA" id="ARBA00022840"/>
    </source>
</evidence>
<dbReference type="InterPro" id="IPR045355">
    <property type="entry name" value="PolyA_pol_cat_su"/>
</dbReference>
<dbReference type="AlphaFoldDB" id="A0A6C0KAX3"/>
<comment type="subcellular location">
    <subcellularLocation>
        <location evidence="1">Virion</location>
    </subcellularLocation>
</comment>
<evidence type="ECO:0000256" key="3">
    <source>
        <dbReference type="ARBA" id="ARBA00022679"/>
    </source>
</evidence>